<evidence type="ECO:0000313" key="1">
    <source>
        <dbReference type="EMBL" id="KAG6369432.1"/>
    </source>
</evidence>
<proteinExistence type="predicted"/>
<reference evidence="1" key="1">
    <citation type="submission" date="2021-03" db="EMBL/GenBank/DDBJ databases">
        <title>Evolutionary innovations through gain and loss of genes in the ectomycorrhizal Boletales.</title>
        <authorList>
            <person name="Wu G."/>
            <person name="Miyauchi S."/>
            <person name="Morin E."/>
            <person name="Yang Z.-L."/>
            <person name="Xu J."/>
            <person name="Martin F.M."/>
        </authorList>
    </citation>
    <scope>NUCLEOTIDE SEQUENCE</scope>
    <source>
        <strain evidence="1">BR01</strain>
    </source>
</reference>
<comment type="caution">
    <text evidence="1">The sequence shown here is derived from an EMBL/GenBank/DDBJ whole genome shotgun (WGS) entry which is preliminary data.</text>
</comment>
<gene>
    <name evidence="1" type="ORF">JVT61DRAFT_14846</name>
</gene>
<name>A0A8I2YCM9_9AGAM</name>
<sequence>MCYHDNKTPDTPQTLWVMPLSADNVCGLYNAVIVNSLQKAPGQNGVWMVGHCGAHLCHSHLLPQITPLCNCK</sequence>
<keyword evidence="2" id="KW-1185">Reference proteome</keyword>
<protein>
    <submittedName>
        <fullName evidence="1">Uncharacterized protein</fullName>
    </submittedName>
</protein>
<dbReference type="Proteomes" id="UP000683000">
    <property type="component" value="Unassembled WGS sequence"/>
</dbReference>
<dbReference type="AlphaFoldDB" id="A0A8I2YCM9"/>
<dbReference type="EMBL" id="JAGFBS010000081">
    <property type="protein sequence ID" value="KAG6369432.1"/>
    <property type="molecule type" value="Genomic_DNA"/>
</dbReference>
<organism evidence="1 2">
    <name type="scientific">Boletus reticuloceps</name>
    <dbReference type="NCBI Taxonomy" id="495285"/>
    <lineage>
        <taxon>Eukaryota</taxon>
        <taxon>Fungi</taxon>
        <taxon>Dikarya</taxon>
        <taxon>Basidiomycota</taxon>
        <taxon>Agaricomycotina</taxon>
        <taxon>Agaricomycetes</taxon>
        <taxon>Agaricomycetidae</taxon>
        <taxon>Boletales</taxon>
        <taxon>Boletineae</taxon>
        <taxon>Boletaceae</taxon>
        <taxon>Boletoideae</taxon>
        <taxon>Boletus</taxon>
    </lineage>
</organism>
<evidence type="ECO:0000313" key="2">
    <source>
        <dbReference type="Proteomes" id="UP000683000"/>
    </source>
</evidence>
<accession>A0A8I2YCM9</accession>